<dbReference type="CDD" id="cd00586">
    <property type="entry name" value="4HBT"/>
    <property type="match status" value="1"/>
</dbReference>
<comment type="caution">
    <text evidence="10">The sequence shown here is derived from an EMBL/GenBank/DDBJ whole genome shotgun (WGS) entry which is preliminary data.</text>
</comment>
<evidence type="ECO:0000256" key="1">
    <source>
        <dbReference type="ARBA" id="ARBA00006500"/>
    </source>
</evidence>
<dbReference type="RefSeq" id="WP_134776855.1">
    <property type="nucleotide sequence ID" value="NZ_JAYLLN010000030.1"/>
</dbReference>
<evidence type="ECO:0000259" key="8">
    <source>
        <dbReference type="Pfam" id="PF01643"/>
    </source>
</evidence>
<feature type="domain" description="Acyl-ACP thioesterase-like C-terminal" evidence="9">
    <location>
        <begin position="152"/>
        <end position="226"/>
    </location>
</feature>
<dbReference type="InterPro" id="IPR045023">
    <property type="entry name" value="FATA/B"/>
</dbReference>
<gene>
    <name evidence="10" type="ORF">VJ786_12110</name>
</gene>
<dbReference type="Pfam" id="PF20791">
    <property type="entry name" value="Acyl-ACP_TE_C"/>
    <property type="match status" value="1"/>
</dbReference>
<dbReference type="PANTHER" id="PTHR31727">
    <property type="entry name" value="OLEOYL-ACYL CARRIER PROTEIN THIOESTERASE 1, CHLOROPLASTIC"/>
    <property type="match status" value="1"/>
</dbReference>
<evidence type="ECO:0000313" key="11">
    <source>
        <dbReference type="Proteomes" id="UP001363035"/>
    </source>
</evidence>
<organism evidence="10 11">
    <name type="scientific">Sphingobacterium tenebrionis</name>
    <dbReference type="NCBI Taxonomy" id="3111775"/>
    <lineage>
        <taxon>Bacteria</taxon>
        <taxon>Pseudomonadati</taxon>
        <taxon>Bacteroidota</taxon>
        <taxon>Sphingobacteriia</taxon>
        <taxon>Sphingobacteriales</taxon>
        <taxon>Sphingobacteriaceae</taxon>
        <taxon>Sphingobacterium</taxon>
    </lineage>
</organism>
<dbReference type="Proteomes" id="UP001363035">
    <property type="component" value="Unassembled WGS sequence"/>
</dbReference>
<dbReference type="EMBL" id="JAYLLN010000030">
    <property type="protein sequence ID" value="MEI5985644.1"/>
    <property type="molecule type" value="Genomic_DNA"/>
</dbReference>
<dbReference type="Gene3D" id="3.10.129.10">
    <property type="entry name" value="Hotdog Thioesterase"/>
    <property type="match status" value="2"/>
</dbReference>
<evidence type="ECO:0000256" key="7">
    <source>
        <dbReference type="ARBA" id="ARBA00023160"/>
    </source>
</evidence>
<evidence type="ECO:0000259" key="9">
    <source>
        <dbReference type="Pfam" id="PF20791"/>
    </source>
</evidence>
<keyword evidence="2" id="KW-0444">Lipid biosynthesis</keyword>
<evidence type="ECO:0000256" key="5">
    <source>
        <dbReference type="ARBA" id="ARBA00022946"/>
    </source>
</evidence>
<keyword evidence="7" id="KW-0275">Fatty acid biosynthesis</keyword>
<dbReference type="SUPFAM" id="SSF54637">
    <property type="entry name" value="Thioesterase/thiol ester dehydrase-isomerase"/>
    <property type="match status" value="2"/>
</dbReference>
<keyword evidence="5" id="KW-0809">Transit peptide</keyword>
<accession>A0ABU8I7F0</accession>
<evidence type="ECO:0000256" key="2">
    <source>
        <dbReference type="ARBA" id="ARBA00022516"/>
    </source>
</evidence>
<keyword evidence="3" id="KW-0378">Hydrolase</keyword>
<keyword evidence="4" id="KW-0276">Fatty acid metabolism</keyword>
<name>A0ABU8I7F0_9SPHI</name>
<keyword evidence="11" id="KW-1185">Reference proteome</keyword>
<evidence type="ECO:0000256" key="4">
    <source>
        <dbReference type="ARBA" id="ARBA00022832"/>
    </source>
</evidence>
<sequence length="242" mass="28425">MGIFEKENWMNFTQCYSNGQVKFSELNNLLQLAASEHAEEIGFGYREMLKIKQSWVLSRMLIEVDALPRYMEKITIRTWIQEFTGTRSLRNFEVIQHDKVLVRASSLWVVFNMATRRADHIAIKTDYDHVLGDRYSTREQVAKIDGNIDFEKIAEHQIKLSDLDIVNHANNVKYMEWCFDAMNPKEVLDGSIKSLEMNFLKELKFGEVVDINKSEEKDGYTTFNIEKEGRIHFLMKVGRRKI</sequence>
<dbReference type="InterPro" id="IPR029069">
    <property type="entry name" value="HotDog_dom_sf"/>
</dbReference>
<reference evidence="10 11" key="1">
    <citation type="submission" date="2024-01" db="EMBL/GenBank/DDBJ databases">
        <title>Sphingobacterium tenebrionis sp. nov., a novel endophyte isolated from tenebrio molitor intestines.</title>
        <authorList>
            <person name="Zhang C."/>
        </authorList>
    </citation>
    <scope>NUCLEOTIDE SEQUENCE [LARGE SCALE GENOMIC DNA]</scope>
    <source>
        <strain evidence="10 11">PU5-4</strain>
    </source>
</reference>
<evidence type="ECO:0000256" key="6">
    <source>
        <dbReference type="ARBA" id="ARBA00023098"/>
    </source>
</evidence>
<evidence type="ECO:0000313" key="10">
    <source>
        <dbReference type="EMBL" id="MEI5985644.1"/>
    </source>
</evidence>
<feature type="domain" description="Acyl-ACP thioesterase N-terminal hotdog" evidence="8">
    <location>
        <begin position="10"/>
        <end position="122"/>
    </location>
</feature>
<dbReference type="InterPro" id="IPR002864">
    <property type="entry name" value="Acyl-ACP_thioesterase_NHD"/>
</dbReference>
<dbReference type="Pfam" id="PF01643">
    <property type="entry name" value="Acyl-ACP_TE"/>
    <property type="match status" value="1"/>
</dbReference>
<keyword evidence="6" id="KW-0443">Lipid metabolism</keyword>
<evidence type="ECO:0000256" key="3">
    <source>
        <dbReference type="ARBA" id="ARBA00022801"/>
    </source>
</evidence>
<dbReference type="PANTHER" id="PTHR31727:SF6">
    <property type="entry name" value="OLEOYL-ACYL CARRIER PROTEIN THIOESTERASE 1, CHLOROPLASTIC"/>
    <property type="match status" value="1"/>
</dbReference>
<comment type="similarity">
    <text evidence="1">Belongs to the acyl-ACP thioesterase family.</text>
</comment>
<proteinExistence type="inferred from homology"/>
<dbReference type="InterPro" id="IPR049427">
    <property type="entry name" value="Acyl-ACP_TE_C"/>
</dbReference>
<protein>
    <submittedName>
        <fullName evidence="10">Acyl-ACP thioesterase domain-containing protein</fullName>
    </submittedName>
</protein>